<dbReference type="PROSITE" id="PS00678">
    <property type="entry name" value="WD_REPEATS_1"/>
    <property type="match status" value="1"/>
</dbReference>
<dbReference type="SMART" id="SM01026">
    <property type="entry name" value="Beach"/>
    <property type="match status" value="1"/>
</dbReference>
<gene>
    <name evidence="6" type="ORF">MELIAE_LOCUS12853</name>
</gene>
<dbReference type="Pfam" id="PF00400">
    <property type="entry name" value="WD40"/>
    <property type="match status" value="3"/>
</dbReference>
<dbReference type="OrthoDB" id="29306at2759"/>
<keyword evidence="1 3" id="KW-0853">WD repeat</keyword>
<feature type="compositionally biased region" description="Low complexity" evidence="4">
    <location>
        <begin position="1112"/>
        <end position="1121"/>
    </location>
</feature>
<dbReference type="Gene3D" id="2.130.10.10">
    <property type="entry name" value="YVTN repeat-like/Quinoprotein amine dehydrogenase"/>
    <property type="match status" value="2"/>
</dbReference>
<dbReference type="Gene3D" id="1.10.1540.10">
    <property type="entry name" value="BEACH domain"/>
    <property type="match status" value="1"/>
</dbReference>
<evidence type="ECO:0000256" key="1">
    <source>
        <dbReference type="ARBA" id="ARBA00022574"/>
    </source>
</evidence>
<dbReference type="Proteomes" id="UP001154078">
    <property type="component" value="Chromosome 9"/>
</dbReference>
<reference evidence="6" key="1">
    <citation type="submission" date="2021-12" db="EMBL/GenBank/DDBJ databases">
        <authorList>
            <person name="King R."/>
        </authorList>
    </citation>
    <scope>NUCLEOTIDE SEQUENCE</scope>
</reference>
<evidence type="ECO:0000259" key="5">
    <source>
        <dbReference type="PROSITE" id="PS50197"/>
    </source>
</evidence>
<dbReference type="PANTHER" id="PTHR44662">
    <property type="entry name" value="WD REPEAT-CONTAINING PROTEIN 81"/>
    <property type="match status" value="1"/>
</dbReference>
<dbReference type="GO" id="GO:0035973">
    <property type="term" value="P:aggrephagy"/>
    <property type="evidence" value="ECO:0007669"/>
    <property type="project" value="TreeGrafter"/>
</dbReference>
<keyword evidence="2" id="KW-0677">Repeat</keyword>
<feature type="repeat" description="WD" evidence="3">
    <location>
        <begin position="1709"/>
        <end position="1744"/>
    </location>
</feature>
<dbReference type="CDD" id="cd06071">
    <property type="entry name" value="Beach"/>
    <property type="match status" value="1"/>
</dbReference>
<feature type="region of interest" description="Disordered" evidence="4">
    <location>
        <begin position="618"/>
        <end position="663"/>
    </location>
</feature>
<feature type="compositionally biased region" description="Polar residues" evidence="4">
    <location>
        <begin position="628"/>
        <end position="641"/>
    </location>
</feature>
<dbReference type="PANTHER" id="PTHR44662:SF1">
    <property type="entry name" value="WD REPEAT-CONTAINING PROTEIN 81"/>
    <property type="match status" value="1"/>
</dbReference>
<sequence>MENTFEELGIPKKYLKKTIKDDRYVALVHKLWIKSLIKHSKLTEFIEKSRFEAWPSAEDEIGLSWVKIYVTVFKKRDSKVIPLPRIRPVTSEDRPLLLPKLLQYISQANHKNLWKEAYKKYSVSSDSLIKETQVTLMSYNEVLKEIINRVYGCQIINACDAAQKVQECHFDAHLNVLPSVCAVETLNSIFLLHVPFIEHNLSDCVTFSPAILDKCFTKPLFIVYQLLNLLKSLHDRSLTLGEINLSDVYLTEDIWIYVFPNVQSNIYIQDVQKNESKKSVVQLECRKYGHKYENFKCESCGVKTYDKVQPTNENLEKLCQLWVEGNISNFTYITALNNLSGRKLGDPNCHHVFPWVTDFTARCGKNWRDLKKSKYRLNKGDRQLDLTYDNAQSQVPHHVSDVLSSITFYVYMARRTPKSVLCKNVRTIWVPAEYPSSIQRMQDWTPDECIPEFFTDPSVFRSIHDDLEDLDVPAWCASPEEFIEKHREALESAHVSERLHHWIDLTFGYKLAGSPAIKAKNVCLHLADDHNFLTKSGLVQLFTHPHPPRAVPSLFWSKLPPKIFVNKPTKQRRDRSSSINKSDTTQETAIEEEDFLDPSMGSAMWSPLGISKILSRSRSSLHEEPTGQKLSKSPQINQRSASVGPKNPSFTSHVNPKVKPNQLMVPSTSLSTGIIYLPKEYKPEQALELLEKKHTFVSKTFHIETAKKLSELSDDTLEVKIPEDATIQNAFTNFIFTDNFEERFTNKKATKSHTFPLDNQNVYLYNNRGRQSNQTQRSENQITCNYADIISSRRIREFQILGCLIVEIFMSKQLRSLGANKANVKFTQRLKSCVTVLRSCKSEVPSCISYIAYLLLQPEQSDLVNWSYPSVTNLGLPPPNAHLLLEPLLNCVVPFPKLFPEVYRIISTLKEFKNVALELNILYHFDCNGEMCAEYESLERTKILFAQNIGECKVNTCARQLENLLEELNTNTDIEIVNILMPHVMELIEDPPTSVLAAWFLFDPISKVLGPQKTREALLECILKLYECEPIESHLPYNRKIAKLYHHSFLLRLMVRLGLKCFLDNFVTPLVEAVGGYKDYEKVDFILHTHSEKVMKKMSHLKTMDHEHVEMSASDDSSVSSEKQSVTPKKEAVAQPDQEVFEFDEEKAPEDQMKSLIEHLELNVASDLPFNHSTAEEALDATLTENIDQLRNLEELNITFSEELPERSGVVSPTIPIPSSYRNTDLMNISCEVGSKKSETDSLFDKKSQEADSPSDQNKFYSTSSSSNTIQKPKKQRQEAKISDMSSDSLTWLSHRLGPVLTARYLSRNLLKMLTLCYVGKENLAFVQHETNGDISIAASKVIGDLSANKVLECLTSIACLYGEQLILFQYIPHMSELIALCKRKLTPNLEGGLISCLALLKHIIPYLSDSTLMDQLQDVILKNIVHPTVRLLGSTKYTFPSGSLARNILTRKYLDALYVLSIRMGSDMTKTLLAVPALQRFFMIFDKVHFSDQYKQNEEKTEKDPLLKSMEELHFVELKSDGSTTEWVVGGTPVQISHARVKDADTDSLSPPVSFQTCEDNTNLALDELKAVFTPELAFTCYMPFLKHVGAASLEISLKNHENIKSLCQDYEQKGVNIVNRVFESYKSSNIPQSSSIGSNISLVGNRIDIQTENFDSLNTELLNLVSNRMENNSRHLRGNWLAYWEHEIGRAEKDTMFNFKQIKLQTFAGHTNSVKSLYVLDNENSFMSGSRDKTVKLWSLRSQGDGTAVSSCQWTYTAHKKSILAITFCESMRLAASCDSVVHIWDPFMGANVGNLESQKYSPVNVLKSMPAPSSLVYAATTDGTVKVIDMRLCSYIQELKISANPSGLIRCIAIGPNGLWFAAGQSSGNITVLDTRTGLVISNWRAHESEVLQLVAVDNTTLVSSSLDQTISVWNVNDGKFRFQLSVCLPRGATEPVHCLNTYHNELISGTTGNRIGVHTSTDAEASFSSTRLRADAFKGLLTSMALLPLNRLLLLGADNGNISLLC</sequence>
<dbReference type="GO" id="GO:0035014">
    <property type="term" value="F:phosphatidylinositol 3-kinase regulator activity"/>
    <property type="evidence" value="ECO:0007669"/>
    <property type="project" value="TreeGrafter"/>
</dbReference>
<feature type="region of interest" description="Disordered" evidence="4">
    <location>
        <begin position="1240"/>
        <end position="1282"/>
    </location>
</feature>
<dbReference type="InterPro" id="IPR036372">
    <property type="entry name" value="BEACH_dom_sf"/>
</dbReference>
<feature type="region of interest" description="Disordered" evidence="4">
    <location>
        <begin position="566"/>
        <end position="601"/>
    </location>
</feature>
<dbReference type="InterPro" id="IPR052651">
    <property type="entry name" value="WDR81"/>
</dbReference>
<dbReference type="InterPro" id="IPR000409">
    <property type="entry name" value="BEACH_dom"/>
</dbReference>
<dbReference type="SUPFAM" id="SSF81837">
    <property type="entry name" value="BEACH domain"/>
    <property type="match status" value="1"/>
</dbReference>
<protein>
    <recommendedName>
        <fullName evidence="5">BEACH domain-containing protein</fullName>
    </recommendedName>
</protein>
<dbReference type="PROSITE" id="PS50197">
    <property type="entry name" value="BEACH"/>
    <property type="match status" value="1"/>
</dbReference>
<dbReference type="FunFam" id="1.10.1540.10:FF:000003">
    <property type="entry name" value="WD repeat-containing protein 81 isoform X1"/>
    <property type="match status" value="1"/>
</dbReference>
<evidence type="ECO:0000256" key="2">
    <source>
        <dbReference type="ARBA" id="ARBA00022737"/>
    </source>
</evidence>
<keyword evidence="7" id="KW-1185">Reference proteome</keyword>
<dbReference type="PROSITE" id="PS50294">
    <property type="entry name" value="WD_REPEATS_REGION"/>
    <property type="match status" value="1"/>
</dbReference>
<dbReference type="InterPro" id="IPR015943">
    <property type="entry name" value="WD40/YVTN_repeat-like_dom_sf"/>
</dbReference>
<dbReference type="InterPro" id="IPR001680">
    <property type="entry name" value="WD40_rpt"/>
</dbReference>
<evidence type="ECO:0000313" key="7">
    <source>
        <dbReference type="Proteomes" id="UP001154078"/>
    </source>
</evidence>
<evidence type="ECO:0000313" key="6">
    <source>
        <dbReference type="EMBL" id="CAH0564256.1"/>
    </source>
</evidence>
<name>A0A9P0BIW0_BRAAE</name>
<dbReference type="EMBL" id="OV121140">
    <property type="protein sequence ID" value="CAH0564256.1"/>
    <property type="molecule type" value="Genomic_DNA"/>
</dbReference>
<dbReference type="PROSITE" id="PS50082">
    <property type="entry name" value="WD_REPEATS_2"/>
    <property type="match status" value="3"/>
</dbReference>
<feature type="repeat" description="WD" evidence="3">
    <location>
        <begin position="1758"/>
        <end position="1788"/>
    </location>
</feature>
<accession>A0A9P0BIW0</accession>
<dbReference type="SUPFAM" id="SSF50978">
    <property type="entry name" value="WD40 repeat-like"/>
    <property type="match status" value="1"/>
</dbReference>
<dbReference type="SMART" id="SM00320">
    <property type="entry name" value="WD40"/>
    <property type="match status" value="5"/>
</dbReference>
<dbReference type="Pfam" id="PF02138">
    <property type="entry name" value="Beach"/>
    <property type="match status" value="1"/>
</dbReference>
<dbReference type="GO" id="GO:0005739">
    <property type="term" value="C:mitochondrion"/>
    <property type="evidence" value="ECO:0007669"/>
    <property type="project" value="TreeGrafter"/>
</dbReference>
<feature type="compositionally biased region" description="Basic and acidic residues" evidence="4">
    <location>
        <begin position="1240"/>
        <end position="1250"/>
    </location>
</feature>
<organism evidence="6 7">
    <name type="scientific">Brassicogethes aeneus</name>
    <name type="common">Rape pollen beetle</name>
    <name type="synonym">Meligethes aeneus</name>
    <dbReference type="NCBI Taxonomy" id="1431903"/>
    <lineage>
        <taxon>Eukaryota</taxon>
        <taxon>Metazoa</taxon>
        <taxon>Ecdysozoa</taxon>
        <taxon>Arthropoda</taxon>
        <taxon>Hexapoda</taxon>
        <taxon>Insecta</taxon>
        <taxon>Pterygota</taxon>
        <taxon>Neoptera</taxon>
        <taxon>Endopterygota</taxon>
        <taxon>Coleoptera</taxon>
        <taxon>Polyphaga</taxon>
        <taxon>Cucujiformia</taxon>
        <taxon>Nitidulidae</taxon>
        <taxon>Meligethinae</taxon>
        <taxon>Brassicogethes</taxon>
    </lineage>
</organism>
<dbReference type="InterPro" id="IPR019775">
    <property type="entry name" value="WD40_repeat_CS"/>
</dbReference>
<evidence type="ECO:0000256" key="4">
    <source>
        <dbReference type="SAM" id="MobiDB-lite"/>
    </source>
</evidence>
<proteinExistence type="predicted"/>
<feature type="compositionally biased region" description="Polar residues" evidence="4">
    <location>
        <begin position="1251"/>
        <end position="1271"/>
    </location>
</feature>
<feature type="domain" description="BEACH" evidence="5">
    <location>
        <begin position="307"/>
        <end position="572"/>
    </location>
</feature>
<dbReference type="InterPro" id="IPR036322">
    <property type="entry name" value="WD40_repeat_dom_sf"/>
</dbReference>
<feature type="repeat" description="WD" evidence="3">
    <location>
        <begin position="1887"/>
        <end position="1927"/>
    </location>
</feature>
<evidence type="ECO:0000256" key="3">
    <source>
        <dbReference type="PROSITE-ProRule" id="PRU00221"/>
    </source>
</evidence>
<feature type="region of interest" description="Disordered" evidence="4">
    <location>
        <begin position="1109"/>
        <end position="1135"/>
    </location>
</feature>
<feature type="compositionally biased region" description="Polar residues" evidence="4">
    <location>
        <begin position="577"/>
        <end position="588"/>
    </location>
</feature>